<feature type="transmembrane region" description="Helical" evidence="1">
    <location>
        <begin position="6"/>
        <end position="27"/>
    </location>
</feature>
<evidence type="ECO:0000313" key="3">
    <source>
        <dbReference type="Proteomes" id="UP000646426"/>
    </source>
</evidence>
<dbReference type="EMBL" id="BMYD01000004">
    <property type="protein sequence ID" value="GHA86093.1"/>
    <property type="molecule type" value="Genomic_DNA"/>
</dbReference>
<feature type="transmembrane region" description="Helical" evidence="1">
    <location>
        <begin position="71"/>
        <end position="94"/>
    </location>
</feature>
<reference evidence="2" key="2">
    <citation type="submission" date="2020-09" db="EMBL/GenBank/DDBJ databases">
        <authorList>
            <person name="Sun Q."/>
            <person name="Kim S."/>
        </authorList>
    </citation>
    <scope>NUCLEOTIDE SEQUENCE</scope>
    <source>
        <strain evidence="2">KCTC 23077</strain>
    </source>
</reference>
<dbReference type="RefSeq" id="WP_189457105.1">
    <property type="nucleotide sequence ID" value="NZ_BMYD01000004.1"/>
</dbReference>
<keyword evidence="1" id="KW-0472">Membrane</keyword>
<comment type="caution">
    <text evidence="2">The sequence shown here is derived from an EMBL/GenBank/DDBJ whole genome shotgun (WGS) entry which is preliminary data.</text>
</comment>
<dbReference type="AlphaFoldDB" id="A0A918T2V0"/>
<organism evidence="2 3">
    <name type="scientific">Cognatilysobacter bugurensis</name>
    <dbReference type="NCBI Taxonomy" id="543356"/>
    <lineage>
        <taxon>Bacteria</taxon>
        <taxon>Pseudomonadati</taxon>
        <taxon>Pseudomonadota</taxon>
        <taxon>Gammaproteobacteria</taxon>
        <taxon>Lysobacterales</taxon>
        <taxon>Lysobacteraceae</taxon>
        <taxon>Cognatilysobacter</taxon>
    </lineage>
</organism>
<keyword evidence="1" id="KW-0812">Transmembrane</keyword>
<evidence type="ECO:0000256" key="1">
    <source>
        <dbReference type="SAM" id="Phobius"/>
    </source>
</evidence>
<dbReference type="Proteomes" id="UP000646426">
    <property type="component" value="Unassembled WGS sequence"/>
</dbReference>
<evidence type="ECO:0000313" key="2">
    <source>
        <dbReference type="EMBL" id="GHA86093.1"/>
    </source>
</evidence>
<evidence type="ECO:0008006" key="4">
    <source>
        <dbReference type="Google" id="ProtNLM"/>
    </source>
</evidence>
<sequence length="106" mass="12081">MSPLVELNLTLILFLPWFLILTALYWWVPRQPRPRARIVFDLLAIAVAAVAFIASVHWANAEADPTYGRMWRQVLATAVGYGVFLGTLVAAFFIRRRWLLRSGPGR</sequence>
<protein>
    <recommendedName>
        <fullName evidence="4">Transmembrane protein</fullName>
    </recommendedName>
</protein>
<name>A0A918T2V0_9GAMM</name>
<keyword evidence="3" id="KW-1185">Reference proteome</keyword>
<feature type="transmembrane region" description="Helical" evidence="1">
    <location>
        <begin position="39"/>
        <end position="59"/>
    </location>
</feature>
<keyword evidence="1" id="KW-1133">Transmembrane helix</keyword>
<reference evidence="2" key="1">
    <citation type="journal article" date="2014" name="Int. J. Syst. Evol. Microbiol.">
        <title>Complete genome sequence of Corynebacterium casei LMG S-19264T (=DSM 44701T), isolated from a smear-ripened cheese.</title>
        <authorList>
            <consortium name="US DOE Joint Genome Institute (JGI-PGF)"/>
            <person name="Walter F."/>
            <person name="Albersmeier A."/>
            <person name="Kalinowski J."/>
            <person name="Ruckert C."/>
        </authorList>
    </citation>
    <scope>NUCLEOTIDE SEQUENCE</scope>
    <source>
        <strain evidence="2">KCTC 23077</strain>
    </source>
</reference>
<accession>A0A918T2V0</accession>
<proteinExistence type="predicted"/>
<gene>
    <name evidence="2" type="ORF">GCM10007067_25180</name>
</gene>